<keyword evidence="2" id="KW-1185">Reference proteome</keyword>
<dbReference type="EMBL" id="SRYA01000022">
    <property type="protein sequence ID" value="TGY95931.1"/>
    <property type="molecule type" value="Genomic_DNA"/>
</dbReference>
<accession>A0AC61RWE4</accession>
<evidence type="ECO:0000313" key="2">
    <source>
        <dbReference type="Proteomes" id="UP000304953"/>
    </source>
</evidence>
<protein>
    <submittedName>
        <fullName evidence="1">Uncharacterized protein</fullName>
    </submittedName>
</protein>
<evidence type="ECO:0000313" key="1">
    <source>
        <dbReference type="EMBL" id="TGY95931.1"/>
    </source>
</evidence>
<gene>
    <name evidence="1" type="ORF">E5329_12285</name>
</gene>
<dbReference type="Proteomes" id="UP000304953">
    <property type="component" value="Unassembled WGS sequence"/>
</dbReference>
<organism evidence="1 2">
    <name type="scientific">Petralouisia muris</name>
    <dbReference type="NCBI Taxonomy" id="3032872"/>
    <lineage>
        <taxon>Bacteria</taxon>
        <taxon>Bacillati</taxon>
        <taxon>Bacillota</taxon>
        <taxon>Clostridia</taxon>
        <taxon>Lachnospirales</taxon>
        <taxon>Lachnospiraceae</taxon>
        <taxon>Petralouisia</taxon>
    </lineage>
</organism>
<proteinExistence type="predicted"/>
<name>A0AC61RWE4_9FIRM</name>
<sequence>MKRLFFLFCFVFHAVLFFSETVKAENVNPSWDSKNYENMISIETNRKYEGMKHSFSKGYEPSIKKNTMFLVVPFVTRQKTDSDRIIVGISFEREENSPFYYKNYQKKVKKSEDGVYLYQCQIKLKEDRVNGQYPLHLSVQAQTEGTMIRQNFTIYVEITDGKDRPEEKADLPAFVDSDTEEMVGETEPMEETVSMGQGSVSGEEISHQPRVIIAANSLQGTDLSAGSSMPWSVSVKNCSSSQSLENIKITLMSENKDIILEKNSWYFARMSAGTTVELSQNLTVGKKAAAEPAPLQFQFEYEDKKGNAYTSTETINLSVSQVPQAELVNVSFPESIYESDTDFLTFQIQNTGLAVLYNVRVRLEGKGLFPEKELFLGTVEAGTSADGEIKVFAGTLNMDNQGNIIEEDSKKYGETLGTVIFSYEDEQGEITEQSQEVHTSIKKPQIMELKVEKEAPKTNQWWITIIILIFIVMILIILWLYLRINYYKKKADRNQHV</sequence>
<reference evidence="1" key="1">
    <citation type="submission" date="2019-04" db="EMBL/GenBank/DDBJ databases">
        <title>Microbes associate with the intestines of laboratory mice.</title>
        <authorList>
            <person name="Navarre W."/>
            <person name="Wong E."/>
            <person name="Huang K."/>
            <person name="Tropini C."/>
            <person name="Ng K."/>
            <person name="Yu B."/>
        </authorList>
    </citation>
    <scope>NUCLEOTIDE SEQUENCE</scope>
    <source>
        <strain evidence="1">NM01_1-7b</strain>
    </source>
</reference>
<comment type="caution">
    <text evidence="1">The sequence shown here is derived from an EMBL/GenBank/DDBJ whole genome shotgun (WGS) entry which is preliminary data.</text>
</comment>